<sequence>MSTVDQAGADGSEETIVQLHARAGKAVLVGHDGTQLREVDPRSLALPSDLAAALHEWAEVARALVPNDHQPVGGTAGDLVTRRGRQLAGRLATELGLPIDYADPVSGRMYEVEPAVVAEPPAEGPAEDVVEDFPPREPTPWATGLTVTIVVAGMITVAVTTLSFALAQASLWLAVIANVVIIGGLSPSVWLARDVPVWRWVALGVTTGLGLAWCVLLLSLLGPPTT</sequence>
<keyword evidence="1" id="KW-1133">Transmembrane helix</keyword>
<comment type="caution">
    <text evidence="2">The sequence shown here is derived from an EMBL/GenBank/DDBJ whole genome shotgun (WGS) entry which is preliminary data.</text>
</comment>
<evidence type="ECO:0000256" key="1">
    <source>
        <dbReference type="SAM" id="Phobius"/>
    </source>
</evidence>
<dbReference type="RefSeq" id="WP_379794454.1">
    <property type="nucleotide sequence ID" value="NZ_JBHLUD010000013.1"/>
</dbReference>
<protein>
    <submittedName>
        <fullName evidence="2">DUF2537 domain-containing protein</fullName>
    </submittedName>
</protein>
<organism evidence="2 3">
    <name type="scientific">Kutzneria chonburiensis</name>
    <dbReference type="NCBI Taxonomy" id="1483604"/>
    <lineage>
        <taxon>Bacteria</taxon>
        <taxon>Bacillati</taxon>
        <taxon>Actinomycetota</taxon>
        <taxon>Actinomycetes</taxon>
        <taxon>Pseudonocardiales</taxon>
        <taxon>Pseudonocardiaceae</taxon>
        <taxon>Kutzneria</taxon>
    </lineage>
</organism>
<dbReference type="Proteomes" id="UP001589810">
    <property type="component" value="Unassembled WGS sequence"/>
</dbReference>
<reference evidence="2 3" key="1">
    <citation type="submission" date="2024-09" db="EMBL/GenBank/DDBJ databases">
        <authorList>
            <person name="Sun Q."/>
            <person name="Mori K."/>
        </authorList>
    </citation>
    <scope>NUCLEOTIDE SEQUENCE [LARGE SCALE GENOMIC DNA]</scope>
    <source>
        <strain evidence="2 3">TBRC 1432</strain>
    </source>
</reference>
<evidence type="ECO:0000313" key="3">
    <source>
        <dbReference type="Proteomes" id="UP001589810"/>
    </source>
</evidence>
<dbReference type="InterPro" id="IPR024244">
    <property type="entry name" value="DUF2537"/>
</dbReference>
<accession>A0ABV6N369</accession>
<keyword evidence="1" id="KW-0472">Membrane</keyword>
<feature type="transmembrane region" description="Helical" evidence="1">
    <location>
        <begin position="171"/>
        <end position="191"/>
    </location>
</feature>
<keyword evidence="3" id="KW-1185">Reference proteome</keyword>
<evidence type="ECO:0000313" key="2">
    <source>
        <dbReference type="EMBL" id="MFC0547012.1"/>
    </source>
</evidence>
<dbReference type="EMBL" id="JBHLUD010000013">
    <property type="protein sequence ID" value="MFC0547012.1"/>
    <property type="molecule type" value="Genomic_DNA"/>
</dbReference>
<name>A0ABV6N369_9PSEU</name>
<feature type="transmembrane region" description="Helical" evidence="1">
    <location>
        <begin position="197"/>
        <end position="221"/>
    </location>
</feature>
<keyword evidence="1" id="KW-0812">Transmembrane</keyword>
<dbReference type="Pfam" id="PF10801">
    <property type="entry name" value="DUF2537"/>
    <property type="match status" value="1"/>
</dbReference>
<feature type="transmembrane region" description="Helical" evidence="1">
    <location>
        <begin position="141"/>
        <end position="164"/>
    </location>
</feature>
<proteinExistence type="predicted"/>
<gene>
    <name evidence="2" type="ORF">ACFFH7_36265</name>
</gene>